<organism evidence="1 2">
    <name type="scientific">Novipirellula galeiformis</name>
    <dbReference type="NCBI Taxonomy" id="2528004"/>
    <lineage>
        <taxon>Bacteria</taxon>
        <taxon>Pseudomonadati</taxon>
        <taxon>Planctomycetota</taxon>
        <taxon>Planctomycetia</taxon>
        <taxon>Pirellulales</taxon>
        <taxon>Pirellulaceae</taxon>
        <taxon>Novipirellula</taxon>
    </lineage>
</organism>
<reference evidence="1 2" key="1">
    <citation type="submission" date="2019-02" db="EMBL/GenBank/DDBJ databases">
        <title>Deep-cultivation of Planctomycetes and their phenomic and genomic characterization uncovers novel biology.</title>
        <authorList>
            <person name="Wiegand S."/>
            <person name="Jogler M."/>
            <person name="Boedeker C."/>
            <person name="Pinto D."/>
            <person name="Vollmers J."/>
            <person name="Rivas-Marin E."/>
            <person name="Kohn T."/>
            <person name="Peeters S.H."/>
            <person name="Heuer A."/>
            <person name="Rast P."/>
            <person name="Oberbeckmann S."/>
            <person name="Bunk B."/>
            <person name="Jeske O."/>
            <person name="Meyerdierks A."/>
            <person name="Storesund J.E."/>
            <person name="Kallscheuer N."/>
            <person name="Luecker S."/>
            <person name="Lage O.M."/>
            <person name="Pohl T."/>
            <person name="Merkel B.J."/>
            <person name="Hornburger P."/>
            <person name="Mueller R.-W."/>
            <person name="Bruemmer F."/>
            <person name="Labrenz M."/>
            <person name="Spormann A.M."/>
            <person name="Op Den Camp H."/>
            <person name="Overmann J."/>
            <person name="Amann R."/>
            <person name="Jetten M.S.M."/>
            <person name="Mascher T."/>
            <person name="Medema M.H."/>
            <person name="Devos D.P."/>
            <person name="Kaster A.-K."/>
            <person name="Ovreas L."/>
            <person name="Rohde M."/>
            <person name="Galperin M.Y."/>
            <person name="Jogler C."/>
        </authorList>
    </citation>
    <scope>NUCLEOTIDE SEQUENCE [LARGE SCALE GENOMIC DNA]</scope>
    <source>
        <strain evidence="1 2">Pla52o</strain>
    </source>
</reference>
<gene>
    <name evidence="1" type="ORF">Pla52o_51450</name>
</gene>
<proteinExistence type="predicted"/>
<dbReference type="Proteomes" id="UP000316304">
    <property type="component" value="Unassembled WGS sequence"/>
</dbReference>
<name>A0A5C6C132_9BACT</name>
<dbReference type="OrthoDB" id="581093at2"/>
<evidence type="ECO:0000313" key="1">
    <source>
        <dbReference type="EMBL" id="TWU17341.1"/>
    </source>
</evidence>
<comment type="caution">
    <text evidence="1">The sequence shown here is derived from an EMBL/GenBank/DDBJ whole genome shotgun (WGS) entry which is preliminary data.</text>
</comment>
<sequence>MAKINDFDNLFSLLDAIKANTDGCETLERASGAIVDVIFAEFQHSLVLTRMFATIPYEGLPPQYQQFVDKLANDAGVSNQITPQTPVLSLIASRGIQSAWNDHRRSEGHLGIPLVSGDFVSRVPMIARLLSEVGLDLSWLGGDASGLEIDTLSKLSGVFYVADAASAVDSQGRKIISAQAFVQSNRVKSVFGVGGGFAISKTFLTLLFFCNERVERAKAMQFLPLISTVKALTADAAVHKKFFD</sequence>
<protein>
    <submittedName>
        <fullName evidence="1">Uncharacterized protein</fullName>
    </submittedName>
</protein>
<evidence type="ECO:0000313" key="2">
    <source>
        <dbReference type="Proteomes" id="UP000316304"/>
    </source>
</evidence>
<dbReference type="AlphaFoldDB" id="A0A5C6C132"/>
<dbReference type="EMBL" id="SJPT01000012">
    <property type="protein sequence ID" value="TWU17341.1"/>
    <property type="molecule type" value="Genomic_DNA"/>
</dbReference>
<dbReference type="RefSeq" id="WP_146597091.1">
    <property type="nucleotide sequence ID" value="NZ_SJPT01000012.1"/>
</dbReference>
<keyword evidence="2" id="KW-1185">Reference proteome</keyword>
<accession>A0A5C6C132</accession>